<comment type="pathway">
    <text evidence="2">One-carbon metabolism; tetrahydrofolate interconversion.</text>
</comment>
<evidence type="ECO:0000313" key="8">
    <source>
        <dbReference type="EMBL" id="KJE97274.1"/>
    </source>
</evidence>
<evidence type="ECO:0000313" key="9">
    <source>
        <dbReference type="Proteomes" id="UP000008743"/>
    </source>
</evidence>
<dbReference type="InParanoid" id="A0A0D2X566"/>
<dbReference type="PhylomeDB" id="A0A0D2X566"/>
<evidence type="ECO:0000256" key="5">
    <source>
        <dbReference type="ARBA" id="ARBA00022827"/>
    </source>
</evidence>
<organism evidence="8 9">
    <name type="scientific">Capsaspora owczarzaki (strain ATCC 30864)</name>
    <dbReference type="NCBI Taxonomy" id="595528"/>
    <lineage>
        <taxon>Eukaryota</taxon>
        <taxon>Filasterea</taxon>
        <taxon>Capsaspora</taxon>
    </lineage>
</organism>
<keyword evidence="6" id="KW-0560">Oxidoreductase</keyword>
<reference evidence="9" key="1">
    <citation type="submission" date="2011-02" db="EMBL/GenBank/DDBJ databases">
        <title>The Genome Sequence of Capsaspora owczarzaki ATCC 30864.</title>
        <authorList>
            <person name="Russ C."/>
            <person name="Cuomo C."/>
            <person name="Burger G."/>
            <person name="Gray M.W."/>
            <person name="Holland P.W.H."/>
            <person name="King N."/>
            <person name="Lang F.B.F."/>
            <person name="Roger A.J."/>
            <person name="Ruiz-Trillo I."/>
            <person name="Young S.K."/>
            <person name="Zeng Q."/>
            <person name="Gargeya S."/>
            <person name="Alvarado L."/>
            <person name="Berlin A."/>
            <person name="Chapman S.B."/>
            <person name="Chen Z."/>
            <person name="Freedman E."/>
            <person name="Gellesch M."/>
            <person name="Goldberg J."/>
            <person name="Griggs A."/>
            <person name="Gujja S."/>
            <person name="Heilman E."/>
            <person name="Heiman D."/>
            <person name="Howarth C."/>
            <person name="Mehta T."/>
            <person name="Neiman D."/>
            <person name="Pearson M."/>
            <person name="Roberts A."/>
            <person name="Saif S."/>
            <person name="Shea T."/>
            <person name="Shenoy N."/>
            <person name="Sisk P."/>
            <person name="Stolte C."/>
            <person name="Sykes S."/>
            <person name="White J."/>
            <person name="Yandava C."/>
            <person name="Haas B."/>
            <person name="Nusbaum C."/>
            <person name="Birren B."/>
        </authorList>
    </citation>
    <scope>NUCLEOTIDE SEQUENCE</scope>
    <source>
        <strain evidence="9">ATCC 30864</strain>
    </source>
</reference>
<dbReference type="SUPFAM" id="SSF51730">
    <property type="entry name" value="FAD-linked oxidoreductase"/>
    <property type="match status" value="1"/>
</dbReference>
<dbReference type="GO" id="GO:0005829">
    <property type="term" value="C:cytosol"/>
    <property type="evidence" value="ECO:0007669"/>
    <property type="project" value="TreeGrafter"/>
</dbReference>
<comment type="cofactor">
    <cofactor evidence="1">
        <name>FAD</name>
        <dbReference type="ChEBI" id="CHEBI:57692"/>
    </cofactor>
</comment>
<dbReference type="InterPro" id="IPR029041">
    <property type="entry name" value="FAD-linked_oxidoreductase-like"/>
</dbReference>
<keyword evidence="9" id="KW-1185">Reference proteome</keyword>
<dbReference type="Pfam" id="PF21895">
    <property type="entry name" value="MTHFR_C"/>
    <property type="match status" value="1"/>
</dbReference>
<dbReference type="FunCoup" id="A0A0D2X566">
    <property type="interactions" value="257"/>
</dbReference>
<dbReference type="eggNOG" id="KOG0564">
    <property type="taxonomic scope" value="Eukaryota"/>
</dbReference>
<dbReference type="PANTHER" id="PTHR45754:SF3">
    <property type="entry name" value="METHYLENETETRAHYDROFOLATE REDUCTASE (NADPH)"/>
    <property type="match status" value="1"/>
</dbReference>
<evidence type="ECO:0000256" key="6">
    <source>
        <dbReference type="ARBA" id="ARBA00023002"/>
    </source>
</evidence>
<dbReference type="Pfam" id="PF02219">
    <property type="entry name" value="MTHFR"/>
    <property type="match status" value="1"/>
</dbReference>
<evidence type="ECO:0000256" key="3">
    <source>
        <dbReference type="ARBA" id="ARBA00006743"/>
    </source>
</evidence>
<sequence length="593" mass="66795">MTKSKTSTRLMSGSRFDRLSQGNPLFIDVTWGAGGGDPTAIELPTSSMTVASTALNLCGLETMLHMTCANQTKAQLTETLQRAKNNGIRNILTLRGDPAPGEGWKTIENGFGYATDLVKHVRDTFGDYFGICVAGYPNGHPEAKSLESDLQHLKEKVDAGAEFIITQLFFDVETFFEFVRKCRAIGIKVPIIPGVLPIQGYSSLRNLVKLSNLQPPQYILDTIEPIKDDDEAIRRYGVHLATNMCRELLDRVDEFGNRMIQGVHFYTLNREVAVREILLQLGLWSEGPRSLPWKTSANERRSSEDVRPIFWSCRPKSYLLRTQEWDDFPNGRWGDSSSPAFGELTDYYLFHLQDTDDTARKEMWGRSCESIADIITVFTNYLSGKGNVQRLPWNEEPIAPETRTVLGPLIRLNERGVLTINSQPRVNGLRSDDPTHGWGGPRGYVYQKAYLEFFIASDRLPNLLRAIDAFPSVQYHAVNYSGTEDLRNLENETPTAVTWGVFPGKEIVQPTVVDPISFGVWKDEAFALWKTQWGSLYPPESPSRKFLSEVHDTFYLVNLVDNDFVAGNIYDVFDMLFELEDAAAVPTQVYATA</sequence>
<protein>
    <submittedName>
        <fullName evidence="8">Mthfr-prov protein</fullName>
    </submittedName>
</protein>
<dbReference type="GO" id="GO:0071949">
    <property type="term" value="F:FAD binding"/>
    <property type="evidence" value="ECO:0007669"/>
    <property type="project" value="TreeGrafter"/>
</dbReference>
<dbReference type="CDD" id="cd00537">
    <property type="entry name" value="MTHFR"/>
    <property type="match status" value="1"/>
</dbReference>
<evidence type="ECO:0000259" key="7">
    <source>
        <dbReference type="Pfam" id="PF21895"/>
    </source>
</evidence>
<dbReference type="PANTHER" id="PTHR45754">
    <property type="entry name" value="METHYLENETETRAHYDROFOLATE REDUCTASE"/>
    <property type="match status" value="1"/>
</dbReference>
<proteinExistence type="inferred from homology"/>
<evidence type="ECO:0000256" key="2">
    <source>
        <dbReference type="ARBA" id="ARBA00004777"/>
    </source>
</evidence>
<dbReference type="Proteomes" id="UP000008743">
    <property type="component" value="Unassembled WGS sequence"/>
</dbReference>
<dbReference type="GO" id="GO:0035999">
    <property type="term" value="P:tetrahydrofolate interconversion"/>
    <property type="evidence" value="ECO:0007669"/>
    <property type="project" value="UniProtKB-UniPathway"/>
</dbReference>
<keyword evidence="5" id="KW-0274">FAD</keyword>
<evidence type="ECO:0000256" key="4">
    <source>
        <dbReference type="ARBA" id="ARBA00022630"/>
    </source>
</evidence>
<dbReference type="InterPro" id="IPR053806">
    <property type="entry name" value="MTHFR_C"/>
</dbReference>
<dbReference type="OrthoDB" id="16284at2759"/>
<keyword evidence="4" id="KW-0285">Flavoprotein</keyword>
<dbReference type="Gene3D" id="3.20.20.220">
    <property type="match status" value="1"/>
</dbReference>
<accession>A0A0D2X566</accession>
<dbReference type="GO" id="GO:0004489">
    <property type="term" value="F:methylenetetrahydrofolate reductase [NAD(P)H] activity"/>
    <property type="evidence" value="ECO:0007669"/>
    <property type="project" value="InterPro"/>
</dbReference>
<feature type="domain" description="MTHFR SAM-binding regulatory" evidence="7">
    <location>
        <begin position="289"/>
        <end position="579"/>
    </location>
</feature>
<dbReference type="NCBIfam" id="TIGR00677">
    <property type="entry name" value="fadh2_euk"/>
    <property type="match status" value="1"/>
</dbReference>
<dbReference type="UniPathway" id="UPA00193"/>
<dbReference type="AlphaFoldDB" id="A0A0D2X566"/>
<dbReference type="InterPro" id="IPR003171">
    <property type="entry name" value="Mehydrof_redctse-like"/>
</dbReference>
<name>A0A0D2X566_CAPO3</name>
<evidence type="ECO:0000256" key="1">
    <source>
        <dbReference type="ARBA" id="ARBA00001974"/>
    </source>
</evidence>
<gene>
    <name evidence="8" type="ORF">CAOG_007710</name>
</gene>
<dbReference type="GO" id="GO:0009086">
    <property type="term" value="P:methionine biosynthetic process"/>
    <property type="evidence" value="ECO:0007669"/>
    <property type="project" value="TreeGrafter"/>
</dbReference>
<comment type="similarity">
    <text evidence="3">Belongs to the methylenetetrahydrofolate reductase family.</text>
</comment>
<dbReference type="STRING" id="595528.A0A0D2X566"/>
<dbReference type="EMBL" id="KE346373">
    <property type="protein sequence ID" value="KJE97274.1"/>
    <property type="molecule type" value="Genomic_DNA"/>
</dbReference>
<dbReference type="InterPro" id="IPR004621">
    <property type="entry name" value="Fadh2_euk"/>
</dbReference>